<name>A0A0S2SGP5_9GAMM</name>
<dbReference type="SFLD" id="SFLDG01129">
    <property type="entry name" value="C1.5:_HAD__Beta-PGM__Phosphata"/>
    <property type="match status" value="1"/>
</dbReference>
<dbReference type="RefSeq" id="WP_060586336.1">
    <property type="nucleotide sequence ID" value="NZ_CP013067.1"/>
</dbReference>
<sequence length="227" mass="25377">MSRYAYDWILFDLDETLFDFPGHEALLAMLTQVGLEPHATVLAEYKQTNHTLWERFNAGQIDAHHLQHERFVGIGQLTGHHPLELNRLYLEAIIALSRPLDGVMETLGRLRGRIGMGIITNGFSLPQRGRLQRHQLDTWFNPVLVSDEVGLSKPHGGIFELALSQLPVSEPRRVLMVGDNPLADIAGAAEAGLSTCWHDPGFSDTVCHPTHHIHHISQLLDVIGIDE</sequence>
<dbReference type="InterPro" id="IPR052550">
    <property type="entry name" value="Pyrimidine_5'-ntase_YjjG"/>
</dbReference>
<dbReference type="Proteomes" id="UP000058114">
    <property type="component" value="Chromosome"/>
</dbReference>
<dbReference type="EMBL" id="CP013067">
    <property type="protein sequence ID" value="ALP40860.1"/>
    <property type="molecule type" value="Genomic_DNA"/>
</dbReference>
<dbReference type="InterPro" id="IPR011951">
    <property type="entry name" value="HAD-SF_hydro_IA_YjjG/PynA"/>
</dbReference>
<dbReference type="Gene3D" id="1.10.150.240">
    <property type="entry name" value="Putative phosphatase, domain 2"/>
    <property type="match status" value="1"/>
</dbReference>
<dbReference type="InterPro" id="IPR036412">
    <property type="entry name" value="HAD-like_sf"/>
</dbReference>
<evidence type="ECO:0000313" key="1">
    <source>
        <dbReference type="EMBL" id="ALP40860.1"/>
    </source>
</evidence>
<accession>A0A0S2SGP5</accession>
<protein>
    <submittedName>
        <fullName evidence="1">HAD-superfamily (Subfamily IA) hydrolase</fullName>
    </submittedName>
</protein>
<dbReference type="Pfam" id="PF00702">
    <property type="entry name" value="Hydrolase"/>
    <property type="match status" value="1"/>
</dbReference>
<organism evidence="1 2">
    <name type="scientific">Aeromonas schubertii</name>
    <dbReference type="NCBI Taxonomy" id="652"/>
    <lineage>
        <taxon>Bacteria</taxon>
        <taxon>Pseudomonadati</taxon>
        <taxon>Pseudomonadota</taxon>
        <taxon>Gammaproteobacteria</taxon>
        <taxon>Aeromonadales</taxon>
        <taxon>Aeromonadaceae</taxon>
        <taxon>Aeromonas</taxon>
    </lineage>
</organism>
<evidence type="ECO:0000313" key="2">
    <source>
        <dbReference type="Proteomes" id="UP000058114"/>
    </source>
</evidence>
<dbReference type="NCBIfam" id="TIGR01549">
    <property type="entry name" value="HAD-SF-IA-v1"/>
    <property type="match status" value="1"/>
</dbReference>
<dbReference type="NCBIfam" id="NF006976">
    <property type="entry name" value="PRK09449.1"/>
    <property type="match status" value="1"/>
</dbReference>
<gene>
    <name evidence="1" type="ORF">WL1483_1441</name>
</gene>
<dbReference type="Gene3D" id="3.40.50.1000">
    <property type="entry name" value="HAD superfamily/HAD-like"/>
    <property type="match status" value="1"/>
</dbReference>
<dbReference type="InterPro" id="IPR006439">
    <property type="entry name" value="HAD-SF_hydro_IA"/>
</dbReference>
<dbReference type="SFLD" id="SFLDS00003">
    <property type="entry name" value="Haloacid_Dehalogenase"/>
    <property type="match status" value="1"/>
</dbReference>
<proteinExistence type="predicted"/>
<dbReference type="InterPro" id="IPR023214">
    <property type="entry name" value="HAD_sf"/>
</dbReference>
<dbReference type="KEGG" id="asr:WL1483_1441"/>
<dbReference type="PANTHER" id="PTHR47478:SF1">
    <property type="entry name" value="PYRIMIDINE 5'-NUCLEOTIDASE YJJG"/>
    <property type="match status" value="1"/>
</dbReference>
<dbReference type="AlphaFoldDB" id="A0A0S2SGP5"/>
<dbReference type="NCBIfam" id="TIGR02254">
    <property type="entry name" value="YjjG_YfnB"/>
    <property type="match status" value="1"/>
</dbReference>
<dbReference type="GO" id="GO:0008253">
    <property type="term" value="F:5'-nucleotidase activity"/>
    <property type="evidence" value="ECO:0007669"/>
    <property type="project" value="InterPro"/>
</dbReference>
<dbReference type="InterPro" id="IPR023198">
    <property type="entry name" value="PGP-like_dom2"/>
</dbReference>
<dbReference type="SUPFAM" id="SSF56784">
    <property type="entry name" value="HAD-like"/>
    <property type="match status" value="1"/>
</dbReference>
<dbReference type="PANTHER" id="PTHR47478">
    <property type="match status" value="1"/>
</dbReference>
<reference evidence="1 2" key="2">
    <citation type="journal article" date="2016" name="Genome Announc.">
        <title>Complete Genome Sequence of the Highly Virulent Aeromonas schubertii Strain WL1483, Isolated from Diseased Snakehead Fish (Channa argus) in China.</title>
        <authorList>
            <person name="Liu L."/>
            <person name="Li N."/>
            <person name="Zhang D."/>
            <person name="Fu X."/>
            <person name="Shi C."/>
            <person name="Lin Q."/>
            <person name="Hao G."/>
        </authorList>
    </citation>
    <scope>NUCLEOTIDE SEQUENCE [LARGE SCALE GENOMIC DNA]</scope>
    <source>
        <strain evidence="1 2">WL1483</strain>
    </source>
</reference>
<reference evidence="2" key="1">
    <citation type="submission" date="2015-10" db="EMBL/GenBank/DDBJ databases">
        <title>Complete Genome Sequence of Aeromonas schubertii strain WL1483.</title>
        <authorList>
            <person name="Liu L."/>
        </authorList>
    </citation>
    <scope>NUCLEOTIDE SEQUENCE [LARGE SCALE GENOMIC DNA]</scope>
    <source>
        <strain evidence="2">WL1483</strain>
    </source>
</reference>
<dbReference type="NCBIfam" id="TIGR01509">
    <property type="entry name" value="HAD-SF-IA-v3"/>
    <property type="match status" value="1"/>
</dbReference>
<keyword evidence="1" id="KW-0378">Hydrolase</keyword>